<dbReference type="EMBL" id="HBJA01087051">
    <property type="protein sequence ID" value="CAE0819170.1"/>
    <property type="molecule type" value="Transcribed_RNA"/>
</dbReference>
<sequence>MCSGLSAHSGRPDGFHARHRLAPEHRTKRNATPEQCPAIIFQEWRQQDTAEVLQPISGSKVNNVFLQQAAPSSNSSSTQQQQQAPIPTNPFVRTMRLQIGIQDNTVACPHANAFRQMCATQMRMWPELLGPSSSYLIYFALWWPNV</sequence>
<evidence type="ECO:0000313" key="1">
    <source>
        <dbReference type="EMBL" id="CAE0819170.1"/>
    </source>
</evidence>
<dbReference type="AlphaFoldDB" id="A0A7S4LBV2"/>
<proteinExistence type="predicted"/>
<protein>
    <submittedName>
        <fullName evidence="1">Uncharacterized protein</fullName>
    </submittedName>
</protein>
<name>A0A7S4LBV2_9EUGL</name>
<organism evidence="1">
    <name type="scientific">Eutreptiella gymnastica</name>
    <dbReference type="NCBI Taxonomy" id="73025"/>
    <lineage>
        <taxon>Eukaryota</taxon>
        <taxon>Discoba</taxon>
        <taxon>Euglenozoa</taxon>
        <taxon>Euglenida</taxon>
        <taxon>Spirocuta</taxon>
        <taxon>Euglenophyceae</taxon>
        <taxon>Eutreptiales</taxon>
        <taxon>Eutreptiaceae</taxon>
        <taxon>Eutreptiella</taxon>
    </lineage>
</organism>
<reference evidence="1" key="1">
    <citation type="submission" date="2021-01" db="EMBL/GenBank/DDBJ databases">
        <authorList>
            <person name="Corre E."/>
            <person name="Pelletier E."/>
            <person name="Niang G."/>
            <person name="Scheremetjew M."/>
            <person name="Finn R."/>
            <person name="Kale V."/>
            <person name="Holt S."/>
            <person name="Cochrane G."/>
            <person name="Meng A."/>
            <person name="Brown T."/>
            <person name="Cohen L."/>
        </authorList>
    </citation>
    <scope>NUCLEOTIDE SEQUENCE</scope>
    <source>
        <strain evidence="1">CCMP1594</strain>
    </source>
</reference>
<gene>
    <name evidence="1" type="ORF">EGYM00163_LOCUS30339</name>
</gene>
<accession>A0A7S4LBV2</accession>